<reference evidence="4 5" key="1">
    <citation type="submission" date="2016-10" db="EMBL/GenBank/DDBJ databases">
        <authorList>
            <person name="Varghese N."/>
            <person name="Submissions S."/>
        </authorList>
    </citation>
    <scope>NUCLEOTIDE SEQUENCE [LARGE SCALE GENOMIC DNA]</scope>
    <source>
        <strain evidence="4 5">WCC6</strain>
    </source>
</reference>
<dbReference type="AlphaFoldDB" id="A0A1H3AAC8"/>
<dbReference type="CDD" id="cd03221">
    <property type="entry name" value="ABCF_EF-3"/>
    <property type="match status" value="2"/>
</dbReference>
<feature type="domain" description="ABC transporter" evidence="3">
    <location>
        <begin position="4"/>
        <end position="259"/>
    </location>
</feature>
<dbReference type="RefSeq" id="WP_074708113.1">
    <property type="nucleotide sequence ID" value="NZ_CBCSNF010000063.1"/>
</dbReference>
<dbReference type="GO" id="GO:0016887">
    <property type="term" value="F:ATP hydrolysis activity"/>
    <property type="evidence" value="ECO:0007669"/>
    <property type="project" value="InterPro"/>
</dbReference>
<evidence type="ECO:0000256" key="2">
    <source>
        <dbReference type="ARBA" id="ARBA00022840"/>
    </source>
</evidence>
<keyword evidence="1" id="KW-0547">Nucleotide-binding</keyword>
<comment type="caution">
    <text evidence="4">The sequence shown here is derived from an EMBL/GenBank/DDBJ whole genome shotgun (WGS) entry which is preliminary data.</text>
</comment>
<dbReference type="PANTHER" id="PTHR42855:SF2">
    <property type="entry name" value="DRUG RESISTANCE ABC TRANSPORTER,ATP-BINDING PROTEIN"/>
    <property type="match status" value="1"/>
</dbReference>
<dbReference type="PROSITE" id="PS50893">
    <property type="entry name" value="ABC_TRANSPORTER_2"/>
    <property type="match status" value="2"/>
</dbReference>
<dbReference type="FunFam" id="3.40.50.300:FF:000905">
    <property type="entry name" value="Heme ABC transporter ATP-binding protein"/>
    <property type="match status" value="1"/>
</dbReference>
<protein>
    <submittedName>
        <fullName evidence="4">ATPase components of ABC transporters with duplicated ATPase domains</fullName>
    </submittedName>
</protein>
<accession>A0A1H3AAC8</accession>
<dbReference type="InterPro" id="IPR003593">
    <property type="entry name" value="AAA+_ATPase"/>
</dbReference>
<feature type="domain" description="ABC transporter" evidence="3">
    <location>
        <begin position="325"/>
        <end position="518"/>
    </location>
</feature>
<evidence type="ECO:0000313" key="5">
    <source>
        <dbReference type="Proteomes" id="UP000182379"/>
    </source>
</evidence>
<dbReference type="SUPFAM" id="SSF52540">
    <property type="entry name" value="P-loop containing nucleoside triphosphate hydrolases"/>
    <property type="match status" value="2"/>
</dbReference>
<proteinExistence type="predicted"/>
<gene>
    <name evidence="4" type="ORF">SAMN05216495_11918</name>
</gene>
<dbReference type="Pfam" id="PF00005">
    <property type="entry name" value="ABC_tran"/>
    <property type="match status" value="2"/>
</dbReference>
<dbReference type="FunFam" id="3.40.50.300:FF:000011">
    <property type="entry name" value="Putative ABC transporter ATP-binding component"/>
    <property type="match status" value="1"/>
</dbReference>
<dbReference type="Gene3D" id="3.40.50.300">
    <property type="entry name" value="P-loop containing nucleotide triphosphate hydrolases"/>
    <property type="match status" value="2"/>
</dbReference>
<dbReference type="InterPro" id="IPR017871">
    <property type="entry name" value="ABC_transporter-like_CS"/>
</dbReference>
<dbReference type="EMBL" id="FNOP01000019">
    <property type="protein sequence ID" value="SDX26515.1"/>
    <property type="molecule type" value="Genomic_DNA"/>
</dbReference>
<sequence length="518" mass="58728">MSVLDVAHLSHSYGGRDIFDDVSFRLEKGEHVALVGANGEGKSTFMSIITGKLSPDEGKVTWARRTKVGYLDQHSVLVPGMTIRETLRTAFQELVEQEQEMLADYDKMESASPEEMDRLMEEVGEIQERLEAADYYNLDAKIEEVAGGLGLRDIGLEHKVDELSGGQRTKVLLTKLLLENPDILLLDEPTNYLDAEHIQWLTRYLQDYENAFILISHDVPFLNAVTNIIWHVDNLKLDRYTGNYEKFEEMAALKRRQEEAAYERQQAEIKKEQDFIARNKARVATRGMANSRQKKLDKMELLTKRAEKPKPHFRFLEDRTPSRFVLTASNLVLGYDVPLTKQVDLKLERGQKIAIRGTNGLGKSTLLKTLLGMIPPVAGSVEQGDFVSVGYFEQESAKGNQNTALEELWQEYPGMSNSEVRAALAACGLTNDHITTRMTALSGGEAAKVRLCKIMQRPANLLVLDEPTNHLDVEAKEELQRALREYKGTLLLVSHEPEFYEDWVDQVWNIEGWSTKIV</sequence>
<keyword evidence="2" id="KW-0067">ATP-binding</keyword>
<dbReference type="InterPro" id="IPR027417">
    <property type="entry name" value="P-loop_NTPase"/>
</dbReference>
<dbReference type="SMART" id="SM00382">
    <property type="entry name" value="AAA"/>
    <property type="match status" value="2"/>
</dbReference>
<dbReference type="InterPro" id="IPR051309">
    <property type="entry name" value="ABCF_ATPase"/>
</dbReference>
<dbReference type="GO" id="GO:0005524">
    <property type="term" value="F:ATP binding"/>
    <property type="evidence" value="ECO:0007669"/>
    <property type="project" value="UniProtKB-KW"/>
</dbReference>
<dbReference type="InterPro" id="IPR032781">
    <property type="entry name" value="ABC_tran_Xtn"/>
</dbReference>
<dbReference type="PROSITE" id="PS00211">
    <property type="entry name" value="ABC_TRANSPORTER_1"/>
    <property type="match status" value="1"/>
</dbReference>
<name>A0A1H3AAC8_ACIFE</name>
<dbReference type="Proteomes" id="UP000182379">
    <property type="component" value="Unassembled WGS sequence"/>
</dbReference>
<dbReference type="PANTHER" id="PTHR42855">
    <property type="entry name" value="ABC TRANSPORTER ATP-BINDING SUBUNIT"/>
    <property type="match status" value="1"/>
</dbReference>
<evidence type="ECO:0000313" key="4">
    <source>
        <dbReference type="EMBL" id="SDX26515.1"/>
    </source>
</evidence>
<dbReference type="InterPro" id="IPR003439">
    <property type="entry name" value="ABC_transporter-like_ATP-bd"/>
</dbReference>
<organism evidence="4 5">
    <name type="scientific">Acidaminococcus fermentans</name>
    <dbReference type="NCBI Taxonomy" id="905"/>
    <lineage>
        <taxon>Bacteria</taxon>
        <taxon>Bacillati</taxon>
        <taxon>Bacillota</taxon>
        <taxon>Negativicutes</taxon>
        <taxon>Acidaminococcales</taxon>
        <taxon>Acidaminococcaceae</taxon>
        <taxon>Acidaminococcus</taxon>
    </lineage>
</organism>
<dbReference type="Pfam" id="PF12848">
    <property type="entry name" value="ABC_tran_Xtn"/>
    <property type="match status" value="1"/>
</dbReference>
<evidence type="ECO:0000259" key="3">
    <source>
        <dbReference type="PROSITE" id="PS50893"/>
    </source>
</evidence>
<evidence type="ECO:0000256" key="1">
    <source>
        <dbReference type="ARBA" id="ARBA00022741"/>
    </source>
</evidence>